<feature type="domain" description="Peptidase C6" evidence="40">
    <location>
        <begin position="622"/>
        <end position="744"/>
    </location>
</feature>
<evidence type="ECO:0000256" key="28">
    <source>
        <dbReference type="ARBA" id="ARBA00029405"/>
    </source>
</evidence>
<keyword evidence="25" id="KW-0946">Virion</keyword>
<comment type="subcellular location">
    <subcellularLocation>
        <location evidence="30">Host cytoplasmic vesicle</location>
    </subcellularLocation>
    <subcellularLocation>
        <location evidence="3">Host nucleus</location>
    </subcellularLocation>
    <subcellularLocation>
        <location evidence="4">Virion</location>
    </subcellularLocation>
</comment>
<dbReference type="GO" id="GO:0052170">
    <property type="term" value="P:symbiont-mediated suppression of host innate immune response"/>
    <property type="evidence" value="ECO:0007669"/>
    <property type="project" value="UniProtKB-KW"/>
</dbReference>
<evidence type="ECO:0000256" key="7">
    <source>
        <dbReference type="ARBA" id="ARBA00022463"/>
    </source>
</evidence>
<feature type="domain" description="Peptidase S30" evidence="41">
    <location>
        <begin position="145"/>
        <end position="288"/>
    </location>
</feature>
<dbReference type="Pfam" id="PF00863">
    <property type="entry name" value="Peptidase_C4"/>
    <property type="match status" value="1"/>
</dbReference>
<keyword evidence="7" id="KW-0941">Suppressor of RNA silencing</keyword>
<dbReference type="GO" id="GO:0003723">
    <property type="term" value="F:RNA binding"/>
    <property type="evidence" value="ECO:0007669"/>
    <property type="project" value="InterPro"/>
</dbReference>
<dbReference type="SUPFAM" id="SSF52540">
    <property type="entry name" value="P-loop containing nucleoside triphosphate hydrolases"/>
    <property type="match status" value="2"/>
</dbReference>
<evidence type="ECO:0000256" key="6">
    <source>
        <dbReference type="ARBA" id="ARBA00020107"/>
    </source>
</evidence>
<evidence type="ECO:0000256" key="18">
    <source>
        <dbReference type="ARBA" id="ARBA00022679"/>
    </source>
</evidence>
<dbReference type="Gene3D" id="3.30.70.270">
    <property type="match status" value="1"/>
</dbReference>
<dbReference type="InterPro" id="IPR011545">
    <property type="entry name" value="DEAD/DEAH_box_helicase_dom"/>
</dbReference>
<evidence type="ECO:0000259" key="38">
    <source>
        <dbReference type="PROSITE" id="PS51194"/>
    </source>
</evidence>
<evidence type="ECO:0000259" key="41">
    <source>
        <dbReference type="PROSITE" id="PS51871"/>
    </source>
</evidence>
<dbReference type="InterPro" id="IPR039560">
    <property type="entry name" value="Potyvirid-P3"/>
</dbReference>
<feature type="domain" description="RdRp catalytic" evidence="36">
    <location>
        <begin position="2526"/>
        <end position="2650"/>
    </location>
</feature>
<evidence type="ECO:0000256" key="33">
    <source>
        <dbReference type="RuleBase" id="RU003351"/>
    </source>
</evidence>
<evidence type="ECO:0000256" key="21">
    <source>
        <dbReference type="ARBA" id="ARBA00022801"/>
    </source>
</evidence>
<evidence type="ECO:0000256" key="17">
    <source>
        <dbReference type="ARBA" id="ARBA00022670"/>
    </source>
</evidence>
<comment type="catalytic activity">
    <reaction evidence="2">
        <text>Hydrolyzes a Gly-|-Gly bond at its own C-terminus, commonly in the sequence -Tyr-Xaa-Val-Gly-|-Gly, in the processing of the potyviral polyprotein.</text>
        <dbReference type="EC" id="3.4.22.45"/>
    </reaction>
</comment>
<evidence type="ECO:0000256" key="19">
    <source>
        <dbReference type="ARBA" id="ARBA00022695"/>
    </source>
</evidence>
<dbReference type="MEROPS" id="C06.001"/>
<dbReference type="InterPro" id="IPR043504">
    <property type="entry name" value="Peptidase_S1_PA_chymotrypsin"/>
</dbReference>
<dbReference type="InterPro" id="IPR027417">
    <property type="entry name" value="P-loop_NTPase"/>
</dbReference>
<evidence type="ECO:0000259" key="39">
    <source>
        <dbReference type="PROSITE" id="PS51436"/>
    </source>
</evidence>
<dbReference type="Pfam" id="PF00851">
    <property type="entry name" value="Peptidase_C6"/>
    <property type="match status" value="1"/>
</dbReference>
<keyword evidence="21" id="KW-0378">Hydrolase</keyword>
<dbReference type="CDD" id="cd23175">
    <property type="entry name" value="ps-ssRNAv_Potyviridae_RdRp"/>
    <property type="match status" value="1"/>
</dbReference>
<keyword evidence="23" id="KW-0788">Thiol protease</keyword>
<evidence type="ECO:0000256" key="31">
    <source>
        <dbReference type="ARBA" id="ARBA00045403"/>
    </source>
</evidence>
<organism evidence="42">
    <name type="scientific">Bidens mottle virus</name>
    <dbReference type="NCBI Taxonomy" id="433357"/>
    <lineage>
        <taxon>Viruses</taxon>
        <taxon>Riboviria</taxon>
        <taxon>Orthornavirae</taxon>
        <taxon>Pisuviricota</taxon>
        <taxon>Stelpaviricetes</taxon>
        <taxon>Patatavirales</taxon>
        <taxon>Potyviridae</taxon>
        <taxon>Potyvirus</taxon>
        <taxon>Potyvirus bidenstessellati</taxon>
    </lineage>
</organism>
<evidence type="ECO:0000256" key="3">
    <source>
        <dbReference type="ARBA" id="ARBA00004147"/>
    </source>
</evidence>
<evidence type="ECO:0000256" key="11">
    <source>
        <dbReference type="ARBA" id="ARBA00022520"/>
    </source>
</evidence>
<keyword evidence="10" id="KW-1139">Helical capsid protein</keyword>
<dbReference type="SUPFAM" id="SSF50494">
    <property type="entry name" value="Trypsin-like serine proteases"/>
    <property type="match status" value="1"/>
</dbReference>
<dbReference type="InterPro" id="IPR031159">
    <property type="entry name" value="HC_PRO_CPD_dom"/>
</dbReference>
<dbReference type="GO" id="GO:0006351">
    <property type="term" value="P:DNA-templated transcription"/>
    <property type="evidence" value="ECO:0007669"/>
    <property type="project" value="InterPro"/>
</dbReference>
<keyword evidence="16" id="KW-1090">Inhibition of host innate immune response by virus</keyword>
<evidence type="ECO:0000256" key="29">
    <source>
        <dbReference type="ARBA" id="ARBA00029422"/>
    </source>
</evidence>
<dbReference type="InterPro" id="IPR043502">
    <property type="entry name" value="DNA/RNA_pol_sf"/>
</dbReference>
<keyword evidence="35" id="KW-0812">Transmembrane</keyword>
<keyword evidence="11" id="KW-0191">Covalent protein-RNA linkage</keyword>
<dbReference type="Pfam" id="PF00270">
    <property type="entry name" value="DEAD"/>
    <property type="match status" value="1"/>
</dbReference>
<evidence type="ECO:0000256" key="14">
    <source>
        <dbReference type="ARBA" id="ARBA00022562"/>
    </source>
</evidence>
<evidence type="ECO:0000256" key="13">
    <source>
        <dbReference type="ARBA" id="ARBA00022561"/>
    </source>
</evidence>
<dbReference type="SMART" id="SM00490">
    <property type="entry name" value="HELICc"/>
    <property type="match status" value="1"/>
</dbReference>
<feature type="domain" description="Peptidase C4" evidence="39">
    <location>
        <begin position="2041"/>
        <end position="2259"/>
    </location>
</feature>
<evidence type="ECO:0000256" key="16">
    <source>
        <dbReference type="ARBA" id="ARBA00022632"/>
    </source>
</evidence>
<dbReference type="GO" id="GO:0016818">
    <property type="term" value="F:hydrolase activity, acting on acid anhydrides, in phosphorus-containing anhydrides"/>
    <property type="evidence" value="ECO:0007669"/>
    <property type="project" value="InterPro"/>
</dbReference>
<comment type="function">
    <text evidence="28">Involved in aphid transmission, cell-to-cell and systemis movement, encapsidation of the viral RNA and in the regulation of viral RNA amplification.</text>
</comment>
<dbReference type="Pfam" id="PF01577">
    <property type="entry name" value="Peptidase_S30"/>
    <property type="match status" value="1"/>
</dbReference>
<dbReference type="InterPro" id="IPR001592">
    <property type="entry name" value="Poty_coat"/>
</dbReference>
<evidence type="ECO:0000256" key="4">
    <source>
        <dbReference type="ARBA" id="ARBA00004328"/>
    </source>
</evidence>
<evidence type="ECO:0000256" key="10">
    <source>
        <dbReference type="ARBA" id="ARBA00022497"/>
    </source>
</evidence>
<dbReference type="GO" id="GO:0006508">
    <property type="term" value="P:proteolysis"/>
    <property type="evidence" value="ECO:0007669"/>
    <property type="project" value="UniProtKB-KW"/>
</dbReference>
<feature type="region of interest" description="Disordered" evidence="34">
    <location>
        <begin position="2804"/>
        <end position="2842"/>
    </location>
</feature>
<keyword evidence="8" id="KW-0696">RNA-directed RNA polymerase</keyword>
<evidence type="ECO:0000256" key="30">
    <source>
        <dbReference type="ARBA" id="ARBA00034108"/>
    </source>
</evidence>
<evidence type="ECO:0000256" key="34">
    <source>
        <dbReference type="SAM" id="MobiDB-lite"/>
    </source>
</evidence>
<evidence type="ECO:0000256" key="27">
    <source>
        <dbReference type="ARBA" id="ARBA00023280"/>
    </source>
</evidence>
<feature type="transmembrane region" description="Helical" evidence="35">
    <location>
        <begin position="1021"/>
        <end position="1045"/>
    </location>
</feature>
<dbReference type="PRINTS" id="PR00966">
    <property type="entry name" value="NIAPOTYPTASE"/>
</dbReference>
<dbReference type="InterPro" id="IPR001456">
    <property type="entry name" value="HC-pro"/>
</dbReference>
<keyword evidence="19" id="KW-0548">Nucleotidyltransferase</keyword>
<name>D2CL23_9POTV</name>
<dbReference type="InterPro" id="IPR001650">
    <property type="entry name" value="Helicase_C-like"/>
</dbReference>
<dbReference type="GO" id="GO:0005524">
    <property type="term" value="F:ATP binding"/>
    <property type="evidence" value="ECO:0007669"/>
    <property type="project" value="UniProtKB-KW"/>
</dbReference>
<dbReference type="GO" id="GO:0004386">
    <property type="term" value="F:helicase activity"/>
    <property type="evidence" value="ECO:0007669"/>
    <property type="project" value="UniProtKB-KW"/>
</dbReference>
<dbReference type="GO" id="GO:0004197">
    <property type="term" value="F:cysteine-type endopeptidase activity"/>
    <property type="evidence" value="ECO:0007669"/>
    <property type="project" value="InterPro"/>
</dbReference>
<keyword evidence="14" id="KW-1048">Host nucleus</keyword>
<dbReference type="PROSITE" id="PS51871">
    <property type="entry name" value="PV_P1_PRO"/>
    <property type="match status" value="1"/>
</dbReference>
<dbReference type="GO" id="GO:0019029">
    <property type="term" value="C:helical viral capsid"/>
    <property type="evidence" value="ECO:0007669"/>
    <property type="project" value="UniProtKB-KW"/>
</dbReference>
<dbReference type="InterPro" id="IPR009003">
    <property type="entry name" value="Peptidase_S1_PA"/>
</dbReference>
<dbReference type="GO" id="GO:0042025">
    <property type="term" value="C:host cell nucleus"/>
    <property type="evidence" value="ECO:0007669"/>
    <property type="project" value="UniProtKB-SubCell"/>
</dbReference>
<dbReference type="Pfam" id="PF00271">
    <property type="entry name" value="Helicase_C"/>
    <property type="match status" value="1"/>
</dbReference>
<dbReference type="InterPro" id="IPR014001">
    <property type="entry name" value="Helicase_ATP-bd"/>
</dbReference>
<comment type="similarity">
    <text evidence="5 33">Belongs to the potyviridae genome polyprotein family.</text>
</comment>
<evidence type="ECO:0000259" key="40">
    <source>
        <dbReference type="PROSITE" id="PS51744"/>
    </source>
</evidence>
<dbReference type="SUPFAM" id="SSF56672">
    <property type="entry name" value="DNA/RNA polymerases"/>
    <property type="match status" value="1"/>
</dbReference>
<evidence type="ECO:0000256" key="26">
    <source>
        <dbReference type="ARBA" id="ARBA00022953"/>
    </source>
</evidence>
<dbReference type="InterPro" id="IPR042308">
    <property type="entry name" value="HC_PRO_CPD_sf"/>
</dbReference>
<dbReference type="PROSITE" id="PS51194">
    <property type="entry name" value="HELICASE_CTER"/>
    <property type="match status" value="1"/>
</dbReference>
<dbReference type="InterPro" id="IPR002540">
    <property type="entry name" value="Pept_S30_P1_potyvir"/>
</dbReference>
<dbReference type="Pfam" id="PF00767">
    <property type="entry name" value="Poty_coat"/>
    <property type="match status" value="1"/>
</dbReference>
<evidence type="ECO:0000256" key="32">
    <source>
        <dbReference type="PROSITE-ProRule" id="PRU01080"/>
    </source>
</evidence>
<evidence type="ECO:0000256" key="35">
    <source>
        <dbReference type="SAM" id="Phobius"/>
    </source>
</evidence>
<evidence type="ECO:0000256" key="12">
    <source>
        <dbReference type="ARBA" id="ARBA00022553"/>
    </source>
</evidence>
<dbReference type="EMBL" id="EU250210">
    <property type="protein sequence ID" value="ABY86423.1"/>
    <property type="molecule type" value="Genomic_RNA"/>
</dbReference>
<keyword evidence="15" id="KW-0945">Host-virus interaction</keyword>
<comment type="function">
    <text evidence="31">Mediates the cap-independent, EIF4E-dependent translation of viral genomic RNAs. Binds to the cap-binding site of host EIF4E and thus interferes with the host EIF4E-dependent mRNA export and translation. VPg-RNA directly binds EIF4E and is a template for transcription. Also forms trimeric complexes with EIF4E-EIF4G, which are templates for translation.</text>
</comment>
<evidence type="ECO:0000256" key="8">
    <source>
        <dbReference type="ARBA" id="ARBA00022484"/>
    </source>
</evidence>
<evidence type="ECO:0000256" key="2">
    <source>
        <dbReference type="ARBA" id="ARBA00001848"/>
    </source>
</evidence>
<keyword evidence="27" id="KW-0899">Viral immunoevasion</keyword>
<dbReference type="PANTHER" id="PTHR43519:SF1">
    <property type="entry name" value="ATP-DEPENDENT RNA HELICASE HRPB"/>
    <property type="match status" value="1"/>
</dbReference>
<keyword evidence="22" id="KW-0347">Helicase</keyword>
<keyword evidence="9" id="KW-1036">Host cytoplasmic vesicle</keyword>
<keyword evidence="20" id="KW-0547">Nucleotide-binding</keyword>
<feature type="active site" description="For helper component proteinase activity" evidence="32">
    <location>
        <position position="630"/>
    </location>
</feature>
<dbReference type="PROSITE" id="PS51436">
    <property type="entry name" value="POTYVIRUS_NIA_PRO"/>
    <property type="match status" value="1"/>
</dbReference>
<evidence type="ECO:0000256" key="9">
    <source>
        <dbReference type="ARBA" id="ARBA00022488"/>
    </source>
</evidence>
<feature type="domain" description="Helicase C-terminal" evidence="38">
    <location>
        <begin position="1409"/>
        <end position="1568"/>
    </location>
</feature>
<dbReference type="PROSITE" id="PS51744">
    <property type="entry name" value="HC_PRO_CPD"/>
    <property type="match status" value="1"/>
</dbReference>
<dbReference type="Gene3D" id="3.40.50.300">
    <property type="entry name" value="P-loop containing nucleotide triphosphate hydrolases"/>
    <property type="match status" value="2"/>
</dbReference>
<dbReference type="Pfam" id="PF13608">
    <property type="entry name" value="Potyvirid-P3"/>
    <property type="match status" value="1"/>
</dbReference>
<keyword evidence="26" id="KW-0693">Viral RNA replication</keyword>
<comment type="catalytic activity">
    <reaction evidence="1">
        <text>Hydrolyzes glutaminyl bonds, and activity is further restricted by preferences for the amino acids in P6 - P1' that vary with the species of potyvirus, e.g. Glu-Xaa-Xaa-Tyr-Xaa-Gln-|-(Ser or Gly) for the enzyme from tobacco etch virus. The natural substrate is the viral polyprotein, but other proteins and oligopeptides containing the appropriate consensus sequence are also cleaved.</text>
        <dbReference type="EC" id="3.4.22.44"/>
    </reaction>
</comment>
<evidence type="ECO:0000256" key="20">
    <source>
        <dbReference type="ARBA" id="ARBA00022741"/>
    </source>
</evidence>
<evidence type="ECO:0000256" key="15">
    <source>
        <dbReference type="ARBA" id="ARBA00022581"/>
    </source>
</evidence>
<dbReference type="GO" id="GO:0044161">
    <property type="term" value="C:host cell cytoplasmic vesicle"/>
    <property type="evidence" value="ECO:0007669"/>
    <property type="project" value="UniProtKB-SubCell"/>
</dbReference>
<dbReference type="InterPro" id="IPR001205">
    <property type="entry name" value="RNA-dir_pol_C"/>
</dbReference>
<protein>
    <recommendedName>
        <fullName evidence="6">Genome polyprotein</fullName>
    </recommendedName>
</protein>
<evidence type="ECO:0000256" key="5">
    <source>
        <dbReference type="ARBA" id="ARBA00006064"/>
    </source>
</evidence>
<evidence type="ECO:0000313" key="42">
    <source>
        <dbReference type="EMBL" id="ABY86423.1"/>
    </source>
</evidence>
<feature type="compositionally biased region" description="Basic and acidic residues" evidence="34">
    <location>
        <begin position="2804"/>
        <end position="2821"/>
    </location>
</feature>
<evidence type="ECO:0000256" key="24">
    <source>
        <dbReference type="ARBA" id="ARBA00022840"/>
    </source>
</evidence>
<dbReference type="GO" id="GO:0003968">
    <property type="term" value="F:RNA-directed RNA polymerase activity"/>
    <property type="evidence" value="ECO:0007669"/>
    <property type="project" value="UniProtKB-KW"/>
</dbReference>
<keyword evidence="35" id="KW-0472">Membrane</keyword>
<dbReference type="GO" id="GO:0039694">
    <property type="term" value="P:viral RNA genome replication"/>
    <property type="evidence" value="ECO:0007669"/>
    <property type="project" value="InterPro"/>
</dbReference>
<feature type="active site" description="For helper component proteinase activity" evidence="32">
    <location>
        <position position="703"/>
    </location>
</feature>
<evidence type="ECO:0000256" key="23">
    <source>
        <dbReference type="ARBA" id="ARBA00022807"/>
    </source>
</evidence>
<dbReference type="InterPro" id="IPR043128">
    <property type="entry name" value="Rev_trsase/Diguanyl_cyclase"/>
</dbReference>
<evidence type="ECO:0000256" key="1">
    <source>
        <dbReference type="ARBA" id="ARBA00000785"/>
    </source>
</evidence>
<accession>D2CL23</accession>
<keyword evidence="24" id="KW-0067">ATP-binding</keyword>
<dbReference type="PROSITE" id="PS50507">
    <property type="entry name" value="RDRP_SSRNA_POS"/>
    <property type="match status" value="1"/>
</dbReference>
<evidence type="ECO:0000259" key="37">
    <source>
        <dbReference type="PROSITE" id="PS51192"/>
    </source>
</evidence>
<evidence type="ECO:0000256" key="22">
    <source>
        <dbReference type="ARBA" id="ARBA00022806"/>
    </source>
</evidence>
<sequence length="3071" mass="348685">MATNFSTIHFGSFQCKIQHPAVSGSVVAKQPSPPRTQQLCDPFAKLEEKLEAYFDKRKYATIKKLKNGTLVYKHKTDAQIKRIKAAEARKEQELFSFKTSPPTIISSISIGGGLQPSAMPMEAQTHKKIHTTPSARKRCALKKVSLTDTQLLNLVKQVKNIGADKNLTIEVIGKRRNVIRYKDFRTNVGAFIEVQHVLGKRARVDLRIPNSNIPFVQVLAKTNAWGMKVKTLDLKRGDSGVILNPKKLYGKQGRSTHDMFIVRGNCEGQVFDARSRVTFSIMSRMTHFSLAENFWRGLDTNWAKYRKSVSHTCTADFSVSDCGNVTAILTQSLTPCFKLTCGKCAQAFVNLTFKEACRSLHEGATEGIMHLDGNASNFHHTKRMLEVVRELSSEVSVEDSHFDEIFRMIGSRTQSPFTHLNALNNFFLKGKTNTTEEWRLASENLLELARFQKNRTDNIKKGDLASFRNKLSAKANYNYHLFCSNQQDKNASFVWGQREYHAKRIFTQYFQEIDPALGYTAYQKRRLPDSIRELATGNLIVSMDLASFREQMRGKDTQQGGVTKSCTSTKDGNFLYPCCCVTQDDGTPVLSTVYPPTKKHMVVGNSGDSKYVDMPKGESELLYMAKDGYCYLNIYLAMLVNIKEEEAKDFTKRIRDSYIPKLGMWPTLLDLATTCAQLRIFYPDVHDAELPRILIDHKNQICHVVDSFGSISTGYHILKASTVAQLVLFADDNLESDIKHYRVGGRLSTPPPDHADNLSDFPADSSATPFAMSEFAATKLLIKGVFRPNLMKRLLLEEPYIMMLSLVSPGVLMAMYNNGAFEMAVQLWINDRQSIATIAVMLSNLAKKVSLADTLMQQKTIIDSSASDLLNNSFDGFQLYMTYHTSTLLLQRMRARYEGDQPLVAQGFMNYERDVIKLMEKNYLDLLEESWRELSWREKFQSIWHARRSSRHFTENLKPAKAADFNGMYDISPRAYFTKVLNRTQERIKTTKQAVSVYVDRKCVSVTTFLVRRILNRLPNLITIFNSLIVFSVLLSIAATLHHIITQHRGYQRQLLGMEQMSDEAASMEIYNNLQRKLERNPTWDEFIQMAEVVNPSLAKKLRKYEQPDNVSHQGSTEDTKQIEQIIAFVTLVLMTFDAERSDCVFKTLNKFKGTVSSLNSTVRHQSLDDIIGDFDERNGMIDFDLDDNIHNVSSQTDETFGRWWIHQTERGHTIPHYRTEGLFMEFTRANAARVASDIIQSTHTDFLIRGAVGSGKSTGLPFHLSNHGEVLLIEPTRPLTENVYKQLSGNPFFLKPTIRMRGCSVFGSSPVSVMTSGFALHYFANNSDQLNNFKYIIFDECHVLDASAMAFRSLISVYHPTCKVLKVSATPPGREVEFTTQFPVKLVVEENLSFNSFVNALKTLSNADVLKYGSNILVYVASYSEVDNLSKMLTDKGMKVTKVDGRTMKHGSLEITTSGTTTQPHFVVATNIIENGVTLDIDVVVDFGMKVSPFLDVDNRSIVYNKVNISYGERIQRLGRVGRFKEGTALRIGSTEKGLIEIPSMIATEAALYCFAYNLPVMTSNASTSIISECTVKQVRTMHQFELNPLFMFNFVSCDGTMHPMIHETLKKYKLHDSITPLCEQSIPYKASGKWLSVRCYEQIGVRIDACKDVKVAFHIKDIPPPLHEELWNIILKFKHTALFPTIKTSSISKIAYTLQTDIHSISRTLARIDLLLEDERTKQAELQSLVSNNCTNMYSILGIANTLRARYSQDYTGENIRKLEAAKSQLREFNNIRGSADESNIIGNFEALQYVHHQSKESLASAMKLKGIWAKSLVARDLLVAGAVAIGGIAILWKWFRSEISLVRHQGYSKSKKIKALKFRKARDKRAGFEIDGNDDTLEEYFGSAYTKKGKGKGTTIGMGKSHRKFINMYGFEPGEYSYIRFVDPLTGAQIEENVYADILDVQKKFGDIRTQKIIDDELEPQATYSNQSIHAYFIKDWSNKALKVDLTPHNPLLVSERASLIMKYPEREGELRQTGQGVEVDISEIPKGEASHESKSLLRGLRDFNPVATIVCKLIAKTDTGTRSMHGIGFGSYLIANHHLFKTFNGALEVHTHMGIFKAPNMTSLQVFPLQGRDLIVVKMPKDFPVFPQKLHFRGPRANERVCMVGSNFQNKSISSTVSETSPTHPIQRSTFWKHWIDTNDGQCGLPIVSTHDGCILGLHSLANNNTSENYFAAFDNEFEEKHLRTSEHTEWVKNWKYNPDKVLWGSLQLKEDKPNGLFKTTKLVSDLHESTSVREQGENTRWMYNALENNIIATNYLQSQLVTRHVVKGECMHFSMFLSQDKEAAQFFKPLMWAYGKSKLNTEAYIKDLMKYSEPIEVGVVDADAFEEAVVRVILYLKMKGFRKCAYITDEDAIFQALNMKAAVGALYGGKKQDYFKDFTQQDREQILRDSCFRLYKGSLGVWNGSLKAELRCKEKIDANKTRTFTAAPIDTLLAGKVCVDDFNNNFYAKNIECCWTVGMTKFYGGWNKLLTALPNDWLYCDADGSRFDSSLTPYLINAIITIRSAYMEEWDIGEQMLRNLYTEIVYTPISTPDGTIVKKFRGNNSGQPSTVVDNSLMVVLAMHYAFVREGIPYCEIEDICKFFVNGDDLLIGVNPEHEEILDRLGGHFSDLGLNYDFSSRTRDKSELWFMSHRGLKCEGIYIPKLEEERIVSILQWDRATTPENRLEAICAAMIEAWGYPELIHQIRRFYKWLLEQEPFATIASEGNAPYISSLALRRLYLNEHIEDDELEAYLKTFAELDDEFECDTFEVHHQAKDEEKIDAGDPAKKKEQIPPPENKAITKGKDKDINAGTSGTMTVPRIKAITTKMRLPKARGSVVLNLDQLLEYRPQQVDLSDTRATQEQFSLWYEYVKNSYDVSDTEMATLMNGLMVWCIENGTSPNINGEWVMMDGESQVTYPLKPVIEGAKPTFRQIMAHFSDVAEAYIELRNTKEAYMPRYGLIRNLRDMSLARYAFDFYEITSRTPNRAREAHIQMKAAALKSAQSRLFGLDGGISTQQENTERHTTEDVNFDMHTLLGVRNM</sequence>
<dbReference type="InterPro" id="IPR013648">
    <property type="entry name" value="PP_Potyviridae"/>
</dbReference>
<comment type="function">
    <text evidence="29">Has helicase activity. It may be involved in replication.</text>
</comment>
<evidence type="ECO:0000256" key="25">
    <source>
        <dbReference type="ARBA" id="ARBA00022844"/>
    </source>
</evidence>
<evidence type="ECO:0000259" key="36">
    <source>
        <dbReference type="PROSITE" id="PS50507"/>
    </source>
</evidence>
<keyword evidence="35" id="KW-1133">Transmembrane helix</keyword>
<dbReference type="Gene3D" id="3.90.70.150">
    <property type="entry name" value="Helper component proteinase"/>
    <property type="match status" value="1"/>
</dbReference>
<dbReference type="InterPro" id="IPR001730">
    <property type="entry name" value="Potyv_NIa-pro_dom"/>
</dbReference>
<dbReference type="Pfam" id="PF00680">
    <property type="entry name" value="RdRP_1"/>
    <property type="match status" value="1"/>
</dbReference>
<reference evidence="42" key="1">
    <citation type="submission" date="2007-10" db="EMBL/GenBank/DDBJ databases">
        <title>The full-length genomic sequence of B12 isolate of Bidens mottle virus from Bidens.</title>
        <authorList>
            <person name="Huang C.H."/>
            <person name="Chen C.C."/>
            <person name="Chen L.W."/>
            <person name="Chang C.A."/>
        </authorList>
    </citation>
    <scope>NUCLEOTIDE SEQUENCE</scope>
    <source>
        <strain evidence="42">B12</strain>
    </source>
</reference>
<dbReference type="GO" id="GO:0005198">
    <property type="term" value="F:structural molecule activity"/>
    <property type="evidence" value="ECO:0007669"/>
    <property type="project" value="InterPro"/>
</dbReference>
<proteinExistence type="inferred from homology"/>
<dbReference type="Pfam" id="PF08440">
    <property type="entry name" value="Poty_PP"/>
    <property type="match status" value="1"/>
</dbReference>
<keyword evidence="18" id="KW-0808">Transferase</keyword>
<keyword evidence="13" id="KW-0167">Capsid protein</keyword>
<dbReference type="Gene3D" id="2.40.10.10">
    <property type="entry name" value="Trypsin-like serine proteases"/>
    <property type="match status" value="2"/>
</dbReference>
<dbReference type="InterPro" id="IPR007094">
    <property type="entry name" value="RNA-dir_pol_PSvirus"/>
</dbReference>
<keyword evidence="17" id="KW-0645">Protease</keyword>
<dbReference type="SMART" id="SM00487">
    <property type="entry name" value="DEXDc"/>
    <property type="match status" value="1"/>
</dbReference>
<keyword evidence="12" id="KW-0597">Phosphoprotein</keyword>
<dbReference type="PANTHER" id="PTHR43519">
    <property type="entry name" value="ATP-DEPENDENT RNA HELICASE HRPB"/>
    <property type="match status" value="1"/>
</dbReference>
<feature type="domain" description="Helicase ATP-binding" evidence="37">
    <location>
        <begin position="1238"/>
        <end position="1390"/>
    </location>
</feature>
<dbReference type="PROSITE" id="PS51192">
    <property type="entry name" value="HELICASE_ATP_BIND_1"/>
    <property type="match status" value="1"/>
</dbReference>